<feature type="compositionally biased region" description="Basic and acidic residues" evidence="1">
    <location>
        <begin position="34"/>
        <end position="84"/>
    </location>
</feature>
<evidence type="ECO:0000259" key="2">
    <source>
        <dbReference type="PROSITE" id="PS50882"/>
    </source>
</evidence>
<name>A0A261Y7B6_9FUNG</name>
<accession>A0A261Y7B6</accession>
<comment type="caution">
    <text evidence="3">The sequence shown here is derived from an EMBL/GenBank/DDBJ whole genome shotgun (WGS) entry which is preliminary data.</text>
</comment>
<dbReference type="OrthoDB" id="306690at2759"/>
<feature type="compositionally biased region" description="Basic and acidic residues" evidence="1">
    <location>
        <begin position="325"/>
        <end position="400"/>
    </location>
</feature>
<feature type="domain" description="YTH" evidence="2">
    <location>
        <begin position="673"/>
        <end position="805"/>
    </location>
</feature>
<feature type="compositionally biased region" description="Basic and acidic residues" evidence="1">
    <location>
        <begin position="597"/>
        <end position="627"/>
    </location>
</feature>
<dbReference type="Pfam" id="PF04146">
    <property type="entry name" value="YTH"/>
    <property type="match status" value="1"/>
</dbReference>
<feature type="region of interest" description="Disordered" evidence="1">
    <location>
        <begin position="455"/>
        <end position="574"/>
    </location>
</feature>
<dbReference type="Proteomes" id="UP000242875">
    <property type="component" value="Unassembled WGS sequence"/>
</dbReference>
<evidence type="ECO:0000256" key="1">
    <source>
        <dbReference type="SAM" id="MobiDB-lite"/>
    </source>
</evidence>
<protein>
    <recommendedName>
        <fullName evidence="2">YTH domain-containing protein</fullName>
    </recommendedName>
</protein>
<feature type="region of interest" description="Disordered" evidence="1">
    <location>
        <begin position="1"/>
        <end position="422"/>
    </location>
</feature>
<proteinExistence type="predicted"/>
<feature type="region of interest" description="Disordered" evidence="1">
    <location>
        <begin position="587"/>
        <end position="646"/>
    </location>
</feature>
<dbReference type="PANTHER" id="PTHR12357">
    <property type="entry name" value="YTH YT521-B HOMOLOGY DOMAIN-CONTAINING"/>
    <property type="match status" value="1"/>
</dbReference>
<dbReference type="EMBL" id="MVBO01000003">
    <property type="protein sequence ID" value="OZJ06489.1"/>
    <property type="molecule type" value="Genomic_DNA"/>
</dbReference>
<dbReference type="AlphaFoldDB" id="A0A261Y7B6"/>
<dbReference type="InterPro" id="IPR045168">
    <property type="entry name" value="YTH_prot"/>
</dbReference>
<feature type="compositionally biased region" description="Basic and acidic residues" evidence="1">
    <location>
        <begin position="832"/>
        <end position="854"/>
    </location>
</feature>
<evidence type="ECO:0000313" key="3">
    <source>
        <dbReference type="EMBL" id="OZJ06489.1"/>
    </source>
</evidence>
<gene>
    <name evidence="3" type="ORF">BZG36_00496</name>
</gene>
<feature type="compositionally biased region" description="Basic and acidic residues" evidence="1">
    <location>
        <begin position="221"/>
        <end position="318"/>
    </location>
</feature>
<feature type="compositionally biased region" description="Basic and acidic residues" evidence="1">
    <location>
        <begin position="535"/>
        <end position="574"/>
    </location>
</feature>
<dbReference type="InterPro" id="IPR007275">
    <property type="entry name" value="YTH_domain"/>
</dbReference>
<dbReference type="GO" id="GO:0048024">
    <property type="term" value="P:regulation of mRNA splicing, via spliceosome"/>
    <property type="evidence" value="ECO:0007669"/>
    <property type="project" value="TreeGrafter"/>
</dbReference>
<dbReference type="Gene3D" id="3.10.590.10">
    <property type="entry name" value="ph1033 like domains"/>
    <property type="match status" value="1"/>
</dbReference>
<feature type="region of interest" description="Disordered" evidence="1">
    <location>
        <begin position="808"/>
        <end position="882"/>
    </location>
</feature>
<feature type="compositionally biased region" description="Polar residues" evidence="1">
    <location>
        <begin position="459"/>
        <end position="468"/>
    </location>
</feature>
<dbReference type="GO" id="GO:0003729">
    <property type="term" value="F:mRNA binding"/>
    <property type="evidence" value="ECO:0007669"/>
    <property type="project" value="TreeGrafter"/>
</dbReference>
<sequence length="882" mass="101184">MEEDVFMDIMGTQEDIVDYESDQDVGREQLSPPKPEKEPPHKPRSTQHADKDVRDTGRSDPVRNDKRGTDDTSRPQDTGKRQESDAPPTKPAAMKDDDKVPTAPRSERQRERRPTGETDIRRRENRPLESSSTQRIEPSERRSPPNRPASPRRRDDRPTSRRDDRPSLPPPRGRERDDTSRRNDARYDRRPRSRSPTRMSSSAESRNLKLSEANTVQVDGRQSRPERVRISSREDDRRSKDPEVTRRESEPERDRYGREDRDRPRRDTRTERPTDVRSEKPWEKSTENSSTPDDRERSQKALTPRLEDQESAWRKARGDTPSTRNNRDRRERGRYDNNESRAPRTSYERRHRDGEETGQRERDGSKAVENRIDNQEQAKSDQIEEPRQRKTDVKEDDQASQRRTSPPHRDSVLGETKTSKSVMLHRFASSSSYNLQLNLTFLVFSHLKDTLKHDGAAQDNRTSLNSKETAVAEQTALADQTSKKFSEPSSKEPPVQPEDVTMDAAVEEGEISPAKDTAERIVTASTGFEQVVNQSERKDDVPVETDVKDSAKNTAEDESPTKENSRKPSFKESRDWVNNYLSRLEMPVVKRTPRPPQPDEKETADQAHAKEASRHEEERMAHDRDAPRLSSKRGSPSGDLNGVSYRIAGLDVRQGAEKRRKVDEEMPDRRRRCRYFIMRTLEMANITKSQKEGVWATHQSNMFALQDALTSGTVVLFFAVNASGHFQGFAEMVSDANRGPARDWIVSPGYRLSDEFKVNWKCRKLLRFAATEHLVNALDKGFPVHRARDGTEVEATIGERLVALFDTHGSNNPGNAREYQLANSARSSARADYPDRARDEPGRSTDRYPPRDLRNPPAPDYGRGRRDFNDGTSWRIAGSSRR</sequence>
<organism evidence="3 4">
    <name type="scientific">Bifiguratus adelaidae</name>
    <dbReference type="NCBI Taxonomy" id="1938954"/>
    <lineage>
        <taxon>Eukaryota</taxon>
        <taxon>Fungi</taxon>
        <taxon>Fungi incertae sedis</taxon>
        <taxon>Mucoromycota</taxon>
        <taxon>Mucoromycotina</taxon>
        <taxon>Endogonomycetes</taxon>
        <taxon>Endogonales</taxon>
        <taxon>Endogonales incertae sedis</taxon>
        <taxon>Bifiguratus</taxon>
    </lineage>
</organism>
<dbReference type="GO" id="GO:0005654">
    <property type="term" value="C:nucleoplasm"/>
    <property type="evidence" value="ECO:0007669"/>
    <property type="project" value="TreeGrafter"/>
</dbReference>
<dbReference type="GO" id="GO:1990247">
    <property type="term" value="F:N6-methyladenosine-containing RNA reader activity"/>
    <property type="evidence" value="ECO:0007669"/>
    <property type="project" value="TreeGrafter"/>
</dbReference>
<feature type="compositionally biased region" description="Polar residues" evidence="1">
    <location>
        <begin position="523"/>
        <end position="534"/>
    </location>
</feature>
<feature type="compositionally biased region" description="Basic and acidic residues" evidence="1">
    <location>
        <begin position="93"/>
        <end position="127"/>
    </location>
</feature>
<feature type="compositionally biased region" description="Basic and acidic residues" evidence="1">
    <location>
        <begin position="481"/>
        <end position="490"/>
    </location>
</feature>
<dbReference type="PROSITE" id="PS50882">
    <property type="entry name" value="YTH"/>
    <property type="match status" value="1"/>
</dbReference>
<dbReference type="CDD" id="cd21134">
    <property type="entry name" value="YTH"/>
    <property type="match status" value="1"/>
</dbReference>
<feature type="compositionally biased region" description="Basic and acidic residues" evidence="1">
    <location>
        <begin position="152"/>
        <end position="190"/>
    </location>
</feature>
<feature type="compositionally biased region" description="Low complexity" evidence="1">
    <location>
        <begin position="196"/>
        <end position="205"/>
    </location>
</feature>
<keyword evidence="4" id="KW-1185">Reference proteome</keyword>
<dbReference type="PANTHER" id="PTHR12357:SF3">
    <property type="entry name" value="YTH DOMAIN-CONTAINING PROTEIN 1"/>
    <property type="match status" value="1"/>
</dbReference>
<dbReference type="GO" id="GO:0000398">
    <property type="term" value="P:mRNA splicing, via spliceosome"/>
    <property type="evidence" value="ECO:0007669"/>
    <property type="project" value="TreeGrafter"/>
</dbReference>
<evidence type="ECO:0000313" key="4">
    <source>
        <dbReference type="Proteomes" id="UP000242875"/>
    </source>
</evidence>
<reference evidence="3 4" key="1">
    <citation type="journal article" date="2017" name="Mycologia">
        <title>Bifiguratus adelaidae, gen. et sp. nov., a new member of Mucoromycotina in endophytic and soil-dwelling habitats.</title>
        <authorList>
            <person name="Torres-Cruz T.J."/>
            <person name="Billingsley Tobias T.L."/>
            <person name="Almatruk M."/>
            <person name="Hesse C."/>
            <person name="Kuske C.R."/>
            <person name="Desiro A."/>
            <person name="Benucci G.M."/>
            <person name="Bonito G."/>
            <person name="Stajich J.E."/>
            <person name="Dunlap C."/>
            <person name="Arnold A.E."/>
            <person name="Porras-Alfaro A."/>
        </authorList>
    </citation>
    <scope>NUCLEOTIDE SEQUENCE [LARGE SCALE GENOMIC DNA]</scope>
    <source>
        <strain evidence="3 4">AZ0501</strain>
    </source>
</reference>